<feature type="non-terminal residue" evidence="14">
    <location>
        <position position="1"/>
    </location>
</feature>
<evidence type="ECO:0000256" key="4">
    <source>
        <dbReference type="ARBA" id="ARBA00022461"/>
    </source>
</evidence>
<evidence type="ECO:0000313" key="15">
    <source>
        <dbReference type="Proteomes" id="UP000595437"/>
    </source>
</evidence>
<evidence type="ECO:0000256" key="10">
    <source>
        <dbReference type="ARBA" id="ARBA00023201"/>
    </source>
</evidence>
<keyword evidence="5 12" id="KW-0812">Transmembrane</keyword>
<keyword evidence="9 13" id="KW-0472">Membrane</keyword>
<evidence type="ECO:0000256" key="9">
    <source>
        <dbReference type="ARBA" id="ARBA00023136"/>
    </source>
</evidence>
<dbReference type="GO" id="GO:0005272">
    <property type="term" value="F:sodium channel activity"/>
    <property type="evidence" value="ECO:0007669"/>
    <property type="project" value="UniProtKB-KW"/>
</dbReference>
<keyword evidence="8 12" id="KW-0406">Ion transport</keyword>
<gene>
    <name evidence="14" type="ORF">FKW44_008686</name>
</gene>
<evidence type="ECO:0000256" key="12">
    <source>
        <dbReference type="RuleBase" id="RU000679"/>
    </source>
</evidence>
<evidence type="ECO:0000256" key="8">
    <source>
        <dbReference type="ARBA" id="ARBA00023065"/>
    </source>
</evidence>
<dbReference type="EMBL" id="CP045894">
    <property type="protein sequence ID" value="QQP55484.1"/>
    <property type="molecule type" value="Genomic_DNA"/>
</dbReference>
<keyword evidence="7" id="KW-0915">Sodium</keyword>
<evidence type="ECO:0000256" key="11">
    <source>
        <dbReference type="ARBA" id="ARBA00023303"/>
    </source>
</evidence>
<dbReference type="Proteomes" id="UP000595437">
    <property type="component" value="Chromosome 5"/>
</dbReference>
<evidence type="ECO:0000256" key="6">
    <source>
        <dbReference type="ARBA" id="ARBA00022989"/>
    </source>
</evidence>
<dbReference type="InterPro" id="IPR001873">
    <property type="entry name" value="ENaC"/>
</dbReference>
<keyword evidence="10 12" id="KW-0739">Sodium transport</keyword>
<sequence>SAHPQRSMEPFHQGSKDFLWKILWSFIILIGIGMSSWIIQKSFQSWKTNPIVTSVMQISIEE</sequence>
<organism evidence="14 15">
    <name type="scientific">Caligus rogercresseyi</name>
    <name type="common">Sea louse</name>
    <dbReference type="NCBI Taxonomy" id="217165"/>
    <lineage>
        <taxon>Eukaryota</taxon>
        <taxon>Metazoa</taxon>
        <taxon>Ecdysozoa</taxon>
        <taxon>Arthropoda</taxon>
        <taxon>Crustacea</taxon>
        <taxon>Multicrustacea</taxon>
        <taxon>Hexanauplia</taxon>
        <taxon>Copepoda</taxon>
        <taxon>Siphonostomatoida</taxon>
        <taxon>Caligidae</taxon>
        <taxon>Caligus</taxon>
    </lineage>
</organism>
<dbReference type="Pfam" id="PF00858">
    <property type="entry name" value="ASC"/>
    <property type="match status" value="1"/>
</dbReference>
<comment type="similarity">
    <text evidence="2 12">Belongs to the amiloride-sensitive sodium channel (TC 1.A.6) family.</text>
</comment>
<accession>A0A7T8KGI7</accession>
<proteinExistence type="inferred from homology"/>
<keyword evidence="3 12" id="KW-0813">Transport</keyword>
<feature type="transmembrane region" description="Helical" evidence="13">
    <location>
        <begin position="18"/>
        <end position="39"/>
    </location>
</feature>
<keyword evidence="6 13" id="KW-1133">Transmembrane helix</keyword>
<evidence type="ECO:0000256" key="5">
    <source>
        <dbReference type="ARBA" id="ARBA00022692"/>
    </source>
</evidence>
<evidence type="ECO:0000313" key="14">
    <source>
        <dbReference type="EMBL" id="QQP55484.1"/>
    </source>
</evidence>
<protein>
    <submittedName>
        <fullName evidence="14">Uncharacterized protein</fullName>
    </submittedName>
</protein>
<dbReference type="GO" id="GO:0016020">
    <property type="term" value="C:membrane"/>
    <property type="evidence" value="ECO:0007669"/>
    <property type="project" value="UniProtKB-SubCell"/>
</dbReference>
<keyword evidence="15" id="KW-1185">Reference proteome</keyword>
<name>A0A7T8KGI7_CALRO</name>
<evidence type="ECO:0000256" key="2">
    <source>
        <dbReference type="ARBA" id="ARBA00007193"/>
    </source>
</evidence>
<dbReference type="AlphaFoldDB" id="A0A7T8KGI7"/>
<keyword evidence="11 12" id="KW-0407">Ion channel</keyword>
<evidence type="ECO:0000256" key="7">
    <source>
        <dbReference type="ARBA" id="ARBA00023053"/>
    </source>
</evidence>
<keyword evidence="4 12" id="KW-0894">Sodium channel</keyword>
<evidence type="ECO:0000256" key="3">
    <source>
        <dbReference type="ARBA" id="ARBA00022448"/>
    </source>
</evidence>
<dbReference type="OrthoDB" id="6021021at2759"/>
<reference evidence="15" key="1">
    <citation type="submission" date="2021-01" db="EMBL/GenBank/DDBJ databases">
        <title>Caligus Genome Assembly.</title>
        <authorList>
            <person name="Gallardo-Escarate C."/>
        </authorList>
    </citation>
    <scope>NUCLEOTIDE SEQUENCE [LARGE SCALE GENOMIC DNA]</scope>
</reference>
<evidence type="ECO:0000256" key="13">
    <source>
        <dbReference type="SAM" id="Phobius"/>
    </source>
</evidence>
<evidence type="ECO:0000256" key="1">
    <source>
        <dbReference type="ARBA" id="ARBA00004141"/>
    </source>
</evidence>
<feature type="non-terminal residue" evidence="14">
    <location>
        <position position="62"/>
    </location>
</feature>
<comment type="subcellular location">
    <subcellularLocation>
        <location evidence="1">Membrane</location>
        <topology evidence="1">Multi-pass membrane protein</topology>
    </subcellularLocation>
</comment>